<feature type="compositionally biased region" description="Basic residues" evidence="2">
    <location>
        <begin position="423"/>
        <end position="436"/>
    </location>
</feature>
<dbReference type="InterPro" id="IPR035979">
    <property type="entry name" value="RBD_domain_sf"/>
</dbReference>
<accession>A0ABR1RP71</accession>
<dbReference type="EMBL" id="JAQQWK010000014">
    <property type="protein sequence ID" value="KAK8016265.1"/>
    <property type="molecule type" value="Genomic_DNA"/>
</dbReference>
<protein>
    <recommendedName>
        <fullName evidence="3">RRM domain-containing protein</fullName>
    </recommendedName>
</protein>
<feature type="compositionally biased region" description="Polar residues" evidence="2">
    <location>
        <begin position="453"/>
        <end position="468"/>
    </location>
</feature>
<dbReference type="Gene3D" id="3.30.70.330">
    <property type="match status" value="1"/>
</dbReference>
<feature type="compositionally biased region" description="Polar residues" evidence="2">
    <location>
        <begin position="412"/>
        <end position="422"/>
    </location>
</feature>
<evidence type="ECO:0000313" key="4">
    <source>
        <dbReference type="EMBL" id="KAK8016265.1"/>
    </source>
</evidence>
<dbReference type="Pfam" id="PF00076">
    <property type="entry name" value="RRM_1"/>
    <property type="match status" value="1"/>
</dbReference>
<dbReference type="InterPro" id="IPR012677">
    <property type="entry name" value="Nucleotide-bd_a/b_plait_sf"/>
</dbReference>
<dbReference type="Proteomes" id="UP001444661">
    <property type="component" value="Unassembled WGS sequence"/>
</dbReference>
<gene>
    <name evidence="4" type="ORF">PG993_014454</name>
</gene>
<proteinExistence type="predicted"/>
<feature type="compositionally biased region" description="Basic and acidic residues" evidence="2">
    <location>
        <begin position="238"/>
        <end position="248"/>
    </location>
</feature>
<evidence type="ECO:0000256" key="1">
    <source>
        <dbReference type="PROSITE-ProRule" id="PRU00176"/>
    </source>
</evidence>
<evidence type="ECO:0000259" key="3">
    <source>
        <dbReference type="PROSITE" id="PS50102"/>
    </source>
</evidence>
<reference evidence="4 5" key="1">
    <citation type="submission" date="2023-01" db="EMBL/GenBank/DDBJ databases">
        <title>Analysis of 21 Apiospora genomes using comparative genomics revels a genus with tremendous synthesis potential of carbohydrate active enzymes and secondary metabolites.</title>
        <authorList>
            <person name="Sorensen T."/>
        </authorList>
    </citation>
    <scope>NUCLEOTIDE SEQUENCE [LARGE SCALE GENOMIC DNA]</scope>
    <source>
        <strain evidence="4 5">CBS 33761</strain>
    </source>
</reference>
<feature type="domain" description="RRM" evidence="3">
    <location>
        <begin position="43"/>
        <end position="122"/>
    </location>
</feature>
<sequence>MSSIHDISHDPNCLNAHRSKTTGHPFQRSFVACPCDFCETKDRTLYVGSFQPGELSSPESEKKIFDAFADFGSIQDLTITHARTSVFVRFSRSNSALRAKSQLHGKIFDFCGGSINVNHAVGSQYYRPIPFHRQTRRNSSTMNGLGIQGDARPLQMAAKNDTRVFPGQENALLPDQSVTVPGVNDVLSHMQHSSSAGKNSQYGTVMPQSTTSSIQDDITQLASKDNEDAATCLDTNGEADKPAGDVRHSTISGKLGEALTDDGKSVSEDNNAGDDKKVGGDKEADNASDPDVGHSAIMDEQEGHIASQPSSRTITPTPTPRDQKNSASGQSSNAPDDRSFNTKDITLDYGTVRRYPNKRVGNRQPIPMDWVAPPSSSPSEAHQATHHATLHTDVSPSRTHNSTLVSRGASPQDITPQSTSHGNKSKKVKSKAKKNQQKSSEQSSSYMLPVTAYQPTNETVSEQLPSQS</sequence>
<dbReference type="SUPFAM" id="SSF54928">
    <property type="entry name" value="RNA-binding domain, RBD"/>
    <property type="match status" value="1"/>
</dbReference>
<evidence type="ECO:0000313" key="5">
    <source>
        <dbReference type="Proteomes" id="UP001444661"/>
    </source>
</evidence>
<feature type="region of interest" description="Disordered" evidence="2">
    <location>
        <begin position="191"/>
        <end position="217"/>
    </location>
</feature>
<dbReference type="InterPro" id="IPR000504">
    <property type="entry name" value="RRM_dom"/>
</dbReference>
<feature type="region of interest" description="Disordered" evidence="2">
    <location>
        <begin position="232"/>
        <end position="468"/>
    </location>
</feature>
<keyword evidence="5" id="KW-1185">Reference proteome</keyword>
<dbReference type="CDD" id="cd00590">
    <property type="entry name" value="RRM_SF"/>
    <property type="match status" value="1"/>
</dbReference>
<feature type="compositionally biased region" description="Basic and acidic residues" evidence="2">
    <location>
        <begin position="261"/>
        <end position="285"/>
    </location>
</feature>
<organism evidence="4 5">
    <name type="scientific">Apiospora rasikravindrae</name>
    <dbReference type="NCBI Taxonomy" id="990691"/>
    <lineage>
        <taxon>Eukaryota</taxon>
        <taxon>Fungi</taxon>
        <taxon>Dikarya</taxon>
        <taxon>Ascomycota</taxon>
        <taxon>Pezizomycotina</taxon>
        <taxon>Sordariomycetes</taxon>
        <taxon>Xylariomycetidae</taxon>
        <taxon>Amphisphaeriales</taxon>
        <taxon>Apiosporaceae</taxon>
        <taxon>Apiospora</taxon>
    </lineage>
</organism>
<feature type="compositionally biased region" description="Polar residues" evidence="2">
    <location>
        <begin position="394"/>
        <end position="405"/>
    </location>
</feature>
<dbReference type="PROSITE" id="PS50102">
    <property type="entry name" value="RRM"/>
    <property type="match status" value="1"/>
</dbReference>
<keyword evidence="1" id="KW-0694">RNA-binding</keyword>
<feature type="compositionally biased region" description="Polar residues" evidence="2">
    <location>
        <begin position="325"/>
        <end position="334"/>
    </location>
</feature>
<evidence type="ECO:0000256" key="2">
    <source>
        <dbReference type="SAM" id="MobiDB-lite"/>
    </source>
</evidence>
<dbReference type="SMART" id="SM00360">
    <property type="entry name" value="RRM"/>
    <property type="match status" value="1"/>
</dbReference>
<comment type="caution">
    <text evidence="4">The sequence shown here is derived from an EMBL/GenBank/DDBJ whole genome shotgun (WGS) entry which is preliminary data.</text>
</comment>
<name>A0ABR1RP71_9PEZI</name>